<keyword evidence="3 12" id="KW-0489">Methyltransferase</keyword>
<organism evidence="12 13">
    <name type="scientific">Desulfatibacillum aliphaticivorans</name>
    <dbReference type="NCBI Taxonomy" id="218208"/>
    <lineage>
        <taxon>Bacteria</taxon>
        <taxon>Pseudomonadati</taxon>
        <taxon>Thermodesulfobacteriota</taxon>
        <taxon>Desulfobacteria</taxon>
        <taxon>Desulfobacterales</taxon>
        <taxon>Desulfatibacillaceae</taxon>
        <taxon>Desulfatibacillum</taxon>
    </lineage>
</organism>
<evidence type="ECO:0000256" key="7">
    <source>
        <dbReference type="SAM" id="Coils"/>
    </source>
</evidence>
<dbReference type="InterPro" id="IPR050903">
    <property type="entry name" value="Bact_Chemotaxis_MeTrfase"/>
</dbReference>
<evidence type="ECO:0000256" key="3">
    <source>
        <dbReference type="ARBA" id="ARBA00022603"/>
    </source>
</evidence>
<evidence type="ECO:0000259" key="10">
    <source>
        <dbReference type="PROSITE" id="PS50122"/>
    </source>
</evidence>
<protein>
    <recommendedName>
        <fullName evidence="2">protein-glutamate O-methyltransferase</fullName>
        <ecNumber evidence="2">2.1.1.80</ecNumber>
    </recommendedName>
</protein>
<dbReference type="InterPro" id="IPR000673">
    <property type="entry name" value="Sig_transdc_resp-reg_Me-estase"/>
</dbReference>
<dbReference type="Pfam" id="PF01339">
    <property type="entry name" value="CheB_methylest"/>
    <property type="match status" value="1"/>
</dbReference>
<dbReference type="SUPFAM" id="SSF55785">
    <property type="entry name" value="PYP-like sensor domain (PAS domain)"/>
    <property type="match status" value="2"/>
</dbReference>
<dbReference type="InterPro" id="IPR029063">
    <property type="entry name" value="SAM-dependent_MTases_sf"/>
</dbReference>
<dbReference type="RefSeq" id="WP_012610039.1">
    <property type="nucleotide sequence ID" value="NC_011768.1"/>
</dbReference>
<dbReference type="GO" id="GO:0006935">
    <property type="term" value="P:chemotaxis"/>
    <property type="evidence" value="ECO:0007669"/>
    <property type="project" value="UniProtKB-UniRule"/>
</dbReference>
<dbReference type="SUPFAM" id="SSF52738">
    <property type="entry name" value="Methylesterase CheB, C-terminal domain"/>
    <property type="match status" value="1"/>
</dbReference>
<dbReference type="GO" id="GO:0006355">
    <property type="term" value="P:regulation of DNA-templated transcription"/>
    <property type="evidence" value="ECO:0007669"/>
    <property type="project" value="InterPro"/>
</dbReference>
<keyword evidence="7" id="KW-0175">Coiled coil</keyword>
<dbReference type="GO" id="GO:0008983">
    <property type="term" value="F:protein-glutamate O-methyltransferase activity"/>
    <property type="evidence" value="ECO:0007669"/>
    <property type="project" value="UniProtKB-EC"/>
</dbReference>
<dbReference type="AlphaFoldDB" id="B8FI34"/>
<dbReference type="Gene3D" id="3.40.50.180">
    <property type="entry name" value="Methylesterase CheB, C-terminal domain"/>
    <property type="match status" value="1"/>
</dbReference>
<feature type="coiled-coil region" evidence="7">
    <location>
        <begin position="704"/>
        <end position="777"/>
    </location>
</feature>
<evidence type="ECO:0000256" key="4">
    <source>
        <dbReference type="ARBA" id="ARBA00022679"/>
    </source>
</evidence>
<feature type="compositionally biased region" description="Polar residues" evidence="8">
    <location>
        <begin position="1"/>
        <end position="10"/>
    </location>
</feature>
<dbReference type="Pfam" id="PF00989">
    <property type="entry name" value="PAS"/>
    <property type="match status" value="1"/>
</dbReference>
<dbReference type="InterPro" id="IPR000780">
    <property type="entry name" value="CheR_MeTrfase"/>
</dbReference>
<dbReference type="InterPro" id="IPR022642">
    <property type="entry name" value="CheR_C"/>
</dbReference>
<dbReference type="PANTHER" id="PTHR24422:SF27">
    <property type="entry name" value="PROTEIN-GLUTAMATE O-METHYLTRANSFERASE"/>
    <property type="match status" value="1"/>
</dbReference>
<dbReference type="GO" id="GO:0000156">
    <property type="term" value="F:phosphorelay response regulator activity"/>
    <property type="evidence" value="ECO:0007669"/>
    <property type="project" value="InterPro"/>
</dbReference>
<feature type="domain" description="CheR-type methyltransferase" evidence="11">
    <location>
        <begin position="229"/>
        <end position="503"/>
    </location>
</feature>
<dbReference type="Proteomes" id="UP000000739">
    <property type="component" value="Chromosome"/>
</dbReference>
<dbReference type="Pfam" id="PF01739">
    <property type="entry name" value="CheR"/>
    <property type="match status" value="1"/>
</dbReference>
<sequence>MTLQKQIISQESKREKSNTKVGSEDPSSDRGASFPIVAIGASAGGLGAFESFFSGMPADRDPGMAFVLVQHLAPDHKSILVELIKRCTPMQVFEVSDGMEVQPNCAYIIPPNRNMAYSNGSLHLLELVAPRGLRLPIDFFFRSLAQDLHERAIGIVLSGAGNDGAAGVRVIKAEGGMVMAQSSESTTFNSMPHNAIATGLVDFVLAPADMPAQLIKYVTHAFGGQAISKMHQSEKKNENILEKVCVLLRAQTGHDFSNYKENTIIRRIERRMAIQQIERVKDYLRYLQQNQDEVEALFRDLLIGVTNFFRDPEAFEALEALAVPRIFKNKPQGALIRVWVPGCSTGEEAYSIAMLLKECSDALGTNAQVQIFATDIDSLAIDTARAGVYPASIAGDISPARLRRFFSLEPDGGAWRINKSIRDMLVFSTQDLIRDPPFSKLDLISCRNLLIYMGGTLQKKLIPLFHYALKPDGFLFLGTSESVGEYADLFDCVDAKSKIYHRKEGLPRSPGPGIDRYFPPNANNETVLGMWRKVPVEPKLPLREITERTLLQQYDPVGALVDKQGDILYLYGRSGLYLEPAPGEPGMNALKMAREGLKGKLALALHQAASQRATVRHPGLRVKTNGEFTLTNLTIQPVPMQSLEGGSGPQLYLILLEKAQTRSLENTGAPSKALSMDPASAPLPGDADSITALRQELEAKDEYLQSTLEEMQTTNEELNSSNEEMQSINEELQSTNEELETSKEELQSVNEELSTVNAELQKKVEELTRINNDMNNLLAGTEIGTIFVDLKLCILRFTPTATQVINLIPTDVGRPLSHIVSNLEDYDSLIEDVNAVLENLVPREVEARTLEGKWFLLRIRPYRTLENVIEGAVLTFTDITENRTMREALMESESANRLAAVLRDVQDAITVQDMEGRILAWNPAAERIFGWSEAEALNMNICEMLPGNQYETTLLKIRECAQATILQPQSIQRLSKSNRIVEILLTATPLIDKSGRVYAIVTIEREGHERT</sequence>
<dbReference type="Gene3D" id="1.10.155.10">
    <property type="entry name" value="Chemotaxis receptor methyltransferase CheR, N-terminal domain"/>
    <property type="match status" value="1"/>
</dbReference>
<dbReference type="CDD" id="cd00130">
    <property type="entry name" value="PAS"/>
    <property type="match status" value="2"/>
</dbReference>
<keyword evidence="4" id="KW-0808">Transferase</keyword>
<dbReference type="Pfam" id="PF13596">
    <property type="entry name" value="PAS_10"/>
    <property type="match status" value="1"/>
</dbReference>
<dbReference type="NCBIfam" id="TIGR00229">
    <property type="entry name" value="sensory_box"/>
    <property type="match status" value="1"/>
</dbReference>
<evidence type="ECO:0000313" key="13">
    <source>
        <dbReference type="Proteomes" id="UP000000739"/>
    </source>
</evidence>
<dbReference type="PRINTS" id="PR00996">
    <property type="entry name" value="CHERMTFRASE"/>
</dbReference>
<evidence type="ECO:0000259" key="9">
    <source>
        <dbReference type="PROSITE" id="PS50112"/>
    </source>
</evidence>
<dbReference type="SMART" id="SM00138">
    <property type="entry name" value="MeTrc"/>
    <property type="match status" value="1"/>
</dbReference>
<evidence type="ECO:0000256" key="6">
    <source>
        <dbReference type="PROSITE-ProRule" id="PRU00050"/>
    </source>
</evidence>
<dbReference type="HOGENOM" id="CLU_000892_0_1_7"/>
<dbReference type="SMART" id="SM00091">
    <property type="entry name" value="PAS"/>
    <property type="match status" value="2"/>
</dbReference>
<dbReference type="Gene3D" id="3.40.50.150">
    <property type="entry name" value="Vaccinia Virus protein VP39"/>
    <property type="match status" value="1"/>
</dbReference>
<evidence type="ECO:0000256" key="5">
    <source>
        <dbReference type="ARBA" id="ARBA00022691"/>
    </source>
</evidence>
<dbReference type="InterPro" id="IPR035965">
    <property type="entry name" value="PAS-like_dom_sf"/>
</dbReference>
<dbReference type="GO" id="GO:0032259">
    <property type="term" value="P:methylation"/>
    <property type="evidence" value="ECO:0007669"/>
    <property type="project" value="UniProtKB-KW"/>
</dbReference>
<dbReference type="SUPFAM" id="SSF47757">
    <property type="entry name" value="Chemotaxis receptor methyltransferase CheR, N-terminal domain"/>
    <property type="match status" value="1"/>
</dbReference>
<dbReference type="CDD" id="cd16434">
    <property type="entry name" value="CheB-CheR_fusion"/>
    <property type="match status" value="1"/>
</dbReference>
<dbReference type="SUPFAM" id="SSF53335">
    <property type="entry name" value="S-adenosyl-L-methionine-dependent methyltransferases"/>
    <property type="match status" value="1"/>
</dbReference>
<evidence type="ECO:0000256" key="8">
    <source>
        <dbReference type="SAM" id="MobiDB-lite"/>
    </source>
</evidence>
<feature type="domain" description="CheB-type methylesterase" evidence="10">
    <location>
        <begin position="30"/>
        <end position="221"/>
    </location>
</feature>
<proteinExistence type="predicted"/>
<dbReference type="InterPro" id="IPR000014">
    <property type="entry name" value="PAS"/>
</dbReference>
<accession>B8FI34</accession>
<dbReference type="Pfam" id="PF03705">
    <property type="entry name" value="CheR_N"/>
    <property type="match status" value="1"/>
</dbReference>
<feature type="active site" evidence="6">
    <location>
        <position position="163"/>
    </location>
</feature>
<dbReference type="KEGG" id="dal:Dalk_0896"/>
<evidence type="ECO:0000259" key="11">
    <source>
        <dbReference type="PROSITE" id="PS50123"/>
    </source>
</evidence>
<evidence type="ECO:0000256" key="1">
    <source>
        <dbReference type="ARBA" id="ARBA00001541"/>
    </source>
</evidence>
<feature type="region of interest" description="Disordered" evidence="8">
    <location>
        <begin position="1"/>
        <end position="30"/>
    </location>
</feature>
<dbReference type="GO" id="GO:0005737">
    <property type="term" value="C:cytoplasm"/>
    <property type="evidence" value="ECO:0007669"/>
    <property type="project" value="InterPro"/>
</dbReference>
<dbReference type="InterPro" id="IPR036804">
    <property type="entry name" value="CheR_N_sf"/>
</dbReference>
<keyword evidence="6" id="KW-0378">Hydrolase</keyword>
<name>B8FI34_DESAL</name>
<reference evidence="12 13" key="1">
    <citation type="journal article" date="2012" name="Environ. Microbiol.">
        <title>The genome sequence of Desulfatibacillum alkenivorans AK-01: a blueprint for anaerobic alkane oxidation.</title>
        <authorList>
            <person name="Callaghan A.V."/>
            <person name="Morris B.E."/>
            <person name="Pereira I.A."/>
            <person name="McInerney M.J."/>
            <person name="Austin R.N."/>
            <person name="Groves J.T."/>
            <person name="Kukor J.J."/>
            <person name="Suflita J.M."/>
            <person name="Young L.Y."/>
            <person name="Zylstra G.J."/>
            <person name="Wawrik B."/>
        </authorList>
    </citation>
    <scope>NUCLEOTIDE SEQUENCE [LARGE SCALE GENOMIC DNA]</scope>
    <source>
        <strain evidence="12 13">AK-01</strain>
    </source>
</reference>
<dbReference type="Gene3D" id="3.30.450.20">
    <property type="entry name" value="PAS domain"/>
    <property type="match status" value="2"/>
</dbReference>
<evidence type="ECO:0000313" key="12">
    <source>
        <dbReference type="EMBL" id="ACL02601.1"/>
    </source>
</evidence>
<dbReference type="InterPro" id="IPR035909">
    <property type="entry name" value="CheB_C"/>
</dbReference>
<dbReference type="PROSITE" id="PS50122">
    <property type="entry name" value="CHEB"/>
    <property type="match status" value="1"/>
</dbReference>
<feature type="domain" description="PAS" evidence="9">
    <location>
        <begin position="894"/>
        <end position="940"/>
    </location>
</feature>
<dbReference type="eggNOG" id="COG1352">
    <property type="taxonomic scope" value="Bacteria"/>
</dbReference>
<dbReference type="InterPro" id="IPR022641">
    <property type="entry name" value="CheR_N"/>
</dbReference>
<dbReference type="GO" id="GO:0008984">
    <property type="term" value="F:protein-glutamate methylesterase activity"/>
    <property type="evidence" value="ECO:0007669"/>
    <property type="project" value="InterPro"/>
</dbReference>
<dbReference type="EMBL" id="CP001322">
    <property type="protein sequence ID" value="ACL02601.1"/>
    <property type="molecule type" value="Genomic_DNA"/>
</dbReference>
<keyword evidence="13" id="KW-1185">Reference proteome</keyword>
<dbReference type="PROSITE" id="PS50112">
    <property type="entry name" value="PAS"/>
    <property type="match status" value="1"/>
</dbReference>
<dbReference type="EC" id="2.1.1.80" evidence="2"/>
<comment type="catalytic activity">
    <reaction evidence="1">
        <text>L-glutamyl-[protein] + S-adenosyl-L-methionine = [protein]-L-glutamate 5-O-methyl ester + S-adenosyl-L-homocysteine</text>
        <dbReference type="Rhea" id="RHEA:24452"/>
        <dbReference type="Rhea" id="RHEA-COMP:10208"/>
        <dbReference type="Rhea" id="RHEA-COMP:10311"/>
        <dbReference type="ChEBI" id="CHEBI:29973"/>
        <dbReference type="ChEBI" id="CHEBI:57856"/>
        <dbReference type="ChEBI" id="CHEBI:59789"/>
        <dbReference type="ChEBI" id="CHEBI:82795"/>
        <dbReference type="EC" id="2.1.1.80"/>
    </reaction>
</comment>
<feature type="active site" evidence="6">
    <location>
        <position position="71"/>
    </location>
</feature>
<keyword evidence="5" id="KW-0949">S-adenosyl-L-methionine</keyword>
<dbReference type="eggNOG" id="COG2201">
    <property type="taxonomic scope" value="Bacteria"/>
</dbReference>
<dbReference type="PANTHER" id="PTHR24422">
    <property type="entry name" value="CHEMOTAXIS PROTEIN METHYLTRANSFERASE"/>
    <property type="match status" value="1"/>
</dbReference>
<keyword evidence="6" id="KW-0145">Chemotaxis</keyword>
<evidence type="ECO:0000256" key="2">
    <source>
        <dbReference type="ARBA" id="ARBA00012534"/>
    </source>
</evidence>
<gene>
    <name evidence="12" type="ordered locus">Dalk_0896</name>
</gene>
<feature type="active site" evidence="6">
    <location>
        <position position="42"/>
    </location>
</feature>
<dbReference type="InterPro" id="IPR013767">
    <property type="entry name" value="PAS_fold"/>
</dbReference>
<dbReference type="PROSITE" id="PS50123">
    <property type="entry name" value="CHER"/>
    <property type="match status" value="1"/>
</dbReference>